<dbReference type="Proteomes" id="UP001066276">
    <property type="component" value="Chromosome 12"/>
</dbReference>
<reference evidence="1" key="1">
    <citation type="journal article" date="2022" name="bioRxiv">
        <title>Sequencing and chromosome-scale assembly of the giantPleurodeles waltlgenome.</title>
        <authorList>
            <person name="Brown T."/>
            <person name="Elewa A."/>
            <person name="Iarovenko S."/>
            <person name="Subramanian E."/>
            <person name="Araus A.J."/>
            <person name="Petzold A."/>
            <person name="Susuki M."/>
            <person name="Suzuki K.-i.T."/>
            <person name="Hayashi T."/>
            <person name="Toyoda A."/>
            <person name="Oliveira C."/>
            <person name="Osipova E."/>
            <person name="Leigh N.D."/>
            <person name="Simon A."/>
            <person name="Yun M.H."/>
        </authorList>
    </citation>
    <scope>NUCLEOTIDE SEQUENCE</scope>
    <source>
        <strain evidence="1">20211129_DDA</strain>
        <tissue evidence="1">Liver</tissue>
    </source>
</reference>
<dbReference type="AlphaFoldDB" id="A0AAV7KQK7"/>
<accession>A0AAV7KQK7</accession>
<proteinExistence type="predicted"/>
<comment type="caution">
    <text evidence="1">The sequence shown here is derived from an EMBL/GenBank/DDBJ whole genome shotgun (WGS) entry which is preliminary data.</text>
</comment>
<evidence type="ECO:0000313" key="2">
    <source>
        <dbReference type="Proteomes" id="UP001066276"/>
    </source>
</evidence>
<evidence type="ECO:0000313" key="1">
    <source>
        <dbReference type="EMBL" id="KAJ1080179.1"/>
    </source>
</evidence>
<dbReference type="InterPro" id="IPR036397">
    <property type="entry name" value="RNaseH_sf"/>
</dbReference>
<keyword evidence="2" id="KW-1185">Reference proteome</keyword>
<dbReference type="SUPFAM" id="SSF53098">
    <property type="entry name" value="Ribonuclease H-like"/>
    <property type="match status" value="1"/>
</dbReference>
<dbReference type="GO" id="GO:0003676">
    <property type="term" value="F:nucleic acid binding"/>
    <property type="evidence" value="ECO:0007669"/>
    <property type="project" value="InterPro"/>
</dbReference>
<dbReference type="Gene3D" id="3.30.420.10">
    <property type="entry name" value="Ribonuclease H-like superfamily/Ribonuclease H"/>
    <property type="match status" value="1"/>
</dbReference>
<dbReference type="EMBL" id="JANPWB010000016">
    <property type="protein sequence ID" value="KAJ1080179.1"/>
    <property type="molecule type" value="Genomic_DNA"/>
</dbReference>
<gene>
    <name evidence="1" type="ORF">NDU88_000399</name>
</gene>
<sequence length="191" mass="21977">MSKLPLDIHVKEEDDEWVVAEISDTRINTSSEIKWKAAVVNDEDVKRYIRGCLKGMDLYSSYEIEGSGRKYVVVMIDYYSKWPEARIVSDIRSRKMIDFYEEVWRREGYPEELVMGSVMAHFVKKPMSETVASLVLASQGPEEEVVWMLFYDAEAEVLATFMKEANVLHIFLPRASICLLSLSGDTDDEAE</sequence>
<dbReference type="InterPro" id="IPR012337">
    <property type="entry name" value="RNaseH-like_sf"/>
</dbReference>
<organism evidence="1 2">
    <name type="scientific">Pleurodeles waltl</name>
    <name type="common">Iberian ribbed newt</name>
    <dbReference type="NCBI Taxonomy" id="8319"/>
    <lineage>
        <taxon>Eukaryota</taxon>
        <taxon>Metazoa</taxon>
        <taxon>Chordata</taxon>
        <taxon>Craniata</taxon>
        <taxon>Vertebrata</taxon>
        <taxon>Euteleostomi</taxon>
        <taxon>Amphibia</taxon>
        <taxon>Batrachia</taxon>
        <taxon>Caudata</taxon>
        <taxon>Salamandroidea</taxon>
        <taxon>Salamandridae</taxon>
        <taxon>Pleurodelinae</taxon>
        <taxon>Pleurodeles</taxon>
    </lineage>
</organism>
<name>A0AAV7KQK7_PLEWA</name>
<protein>
    <submittedName>
        <fullName evidence="1">Uncharacterized protein</fullName>
    </submittedName>
</protein>